<proteinExistence type="predicted"/>
<keyword evidence="1" id="KW-0812">Transmembrane</keyword>
<keyword evidence="3" id="KW-1185">Reference proteome</keyword>
<feature type="transmembrane region" description="Helical" evidence="1">
    <location>
        <begin position="144"/>
        <end position="162"/>
    </location>
</feature>
<name>A0AAN8QIY6_9TELE</name>
<gene>
    <name evidence="2" type="ORF">J4Q44_G00385700</name>
</gene>
<evidence type="ECO:0000313" key="2">
    <source>
        <dbReference type="EMBL" id="KAK6291037.1"/>
    </source>
</evidence>
<organism evidence="2 3">
    <name type="scientific">Coregonus suidteri</name>
    <dbReference type="NCBI Taxonomy" id="861788"/>
    <lineage>
        <taxon>Eukaryota</taxon>
        <taxon>Metazoa</taxon>
        <taxon>Chordata</taxon>
        <taxon>Craniata</taxon>
        <taxon>Vertebrata</taxon>
        <taxon>Euteleostomi</taxon>
        <taxon>Actinopterygii</taxon>
        <taxon>Neopterygii</taxon>
        <taxon>Teleostei</taxon>
        <taxon>Protacanthopterygii</taxon>
        <taxon>Salmoniformes</taxon>
        <taxon>Salmonidae</taxon>
        <taxon>Coregoninae</taxon>
        <taxon>Coregonus</taxon>
    </lineage>
</organism>
<feature type="transmembrane region" description="Helical" evidence="1">
    <location>
        <begin position="113"/>
        <end position="132"/>
    </location>
</feature>
<evidence type="ECO:0000313" key="3">
    <source>
        <dbReference type="Proteomes" id="UP001356427"/>
    </source>
</evidence>
<evidence type="ECO:0000256" key="1">
    <source>
        <dbReference type="SAM" id="Phobius"/>
    </source>
</evidence>
<keyword evidence="1" id="KW-1133">Transmembrane helix</keyword>
<dbReference type="EMBL" id="JAGTTL010000097">
    <property type="protein sequence ID" value="KAK6291037.1"/>
    <property type="molecule type" value="Genomic_DNA"/>
</dbReference>
<protein>
    <submittedName>
        <fullName evidence="2">Uncharacterized protein</fullName>
    </submittedName>
</protein>
<accession>A0AAN8QIY6</accession>
<dbReference type="AlphaFoldDB" id="A0AAN8QIY6"/>
<keyword evidence="1" id="KW-0472">Membrane</keyword>
<dbReference type="Proteomes" id="UP001356427">
    <property type="component" value="Unassembled WGS sequence"/>
</dbReference>
<comment type="caution">
    <text evidence="2">The sequence shown here is derived from an EMBL/GenBank/DDBJ whole genome shotgun (WGS) entry which is preliminary data.</text>
</comment>
<feature type="transmembrane region" description="Helical" evidence="1">
    <location>
        <begin position="83"/>
        <end position="106"/>
    </location>
</feature>
<sequence length="164" mass="18531">MYLDYGKSTLKRTVLPSVSLLQKTPSSRVTCHDTGFYCQWSHGVPAERSDKICMKMWSMEKSSKTMTEPSEKLPPDKDPTINFVPIIGGVVALLLVTLLLCGVVIGRRRARKALFRPAVTIATFMLFCILKKDTVFFVCGLYDIHFRVCAVSLFIELLMRVFTT</sequence>
<reference evidence="2 3" key="1">
    <citation type="submission" date="2021-04" db="EMBL/GenBank/DDBJ databases">
        <authorList>
            <person name="De Guttry C."/>
            <person name="Zahm M."/>
            <person name="Klopp C."/>
            <person name="Cabau C."/>
            <person name="Louis A."/>
            <person name="Berthelot C."/>
            <person name="Parey E."/>
            <person name="Roest Crollius H."/>
            <person name="Montfort J."/>
            <person name="Robinson-Rechavi M."/>
            <person name="Bucao C."/>
            <person name="Bouchez O."/>
            <person name="Gislard M."/>
            <person name="Lluch J."/>
            <person name="Milhes M."/>
            <person name="Lampietro C."/>
            <person name="Lopez Roques C."/>
            <person name="Donnadieu C."/>
            <person name="Braasch I."/>
            <person name="Desvignes T."/>
            <person name="Postlethwait J."/>
            <person name="Bobe J."/>
            <person name="Wedekind C."/>
            <person name="Guiguen Y."/>
        </authorList>
    </citation>
    <scope>NUCLEOTIDE SEQUENCE [LARGE SCALE GENOMIC DNA]</scope>
    <source>
        <strain evidence="2">Cs_M1</strain>
        <tissue evidence="2">Blood</tissue>
    </source>
</reference>